<dbReference type="SUPFAM" id="SSF48179">
    <property type="entry name" value="6-phosphogluconate dehydrogenase C-terminal domain-like"/>
    <property type="match status" value="1"/>
</dbReference>
<feature type="domain" description="6-phosphogluconate dehydrogenase C-terminal" evidence="7">
    <location>
        <begin position="12"/>
        <end position="154"/>
    </location>
</feature>
<evidence type="ECO:0000256" key="4">
    <source>
        <dbReference type="ARBA" id="ARBA00023002"/>
    </source>
</evidence>
<evidence type="ECO:0000256" key="5">
    <source>
        <dbReference type="ARBA" id="ARBA00023064"/>
    </source>
</evidence>
<evidence type="ECO:0000256" key="6">
    <source>
        <dbReference type="ARBA" id="ARBA00023126"/>
    </source>
</evidence>
<dbReference type="InterPro" id="IPR006183">
    <property type="entry name" value="Pgluconate_DH"/>
</dbReference>
<dbReference type="InterPro" id="IPR013328">
    <property type="entry name" value="6PGD_dom2"/>
</dbReference>
<evidence type="ECO:0000313" key="9">
    <source>
        <dbReference type="RefSeq" id="XP_038987036.1"/>
    </source>
</evidence>
<dbReference type="GeneID" id="120112241"/>
<evidence type="ECO:0000256" key="2">
    <source>
        <dbReference type="ARBA" id="ARBA00008419"/>
    </source>
</evidence>
<dbReference type="GO" id="GO:0004616">
    <property type="term" value="F:phosphogluconate dehydrogenase (decarboxylating) activity"/>
    <property type="evidence" value="ECO:0007669"/>
    <property type="project" value="UniProtKB-EC"/>
</dbReference>
<evidence type="ECO:0000313" key="8">
    <source>
        <dbReference type="Proteomes" id="UP000228380"/>
    </source>
</evidence>
<dbReference type="PANTHER" id="PTHR11811">
    <property type="entry name" value="6-PHOSPHOGLUCONATE DEHYDROGENASE"/>
    <property type="match status" value="1"/>
</dbReference>
<keyword evidence="5" id="KW-0311">Gluconate utilization</keyword>
<sequence length="156" mass="17807">MMKLSWWTGSWMRLGWREPEVNRTTPGGKLCRCPDDCHFRPSANEKHLVDDVRQALYTSKICSYAQGMNFPQTKSEEMGWNLNLRELMRIWNGDFIIGVRLLDRIKKAYKGNQGLANLVGRGFALRQTPINTLTISSYSMLSTPALPSRGTLVQVL</sequence>
<comment type="similarity">
    <text evidence="2">Belongs to the 6-phosphogluconate dehydrogenase family.</text>
</comment>
<dbReference type="RefSeq" id="XP_038987036.1">
    <property type="nucleotide sequence ID" value="XM_039131108.1"/>
</dbReference>
<comment type="pathway">
    <text evidence="1">Carbohydrate degradation; pentose phosphate pathway; D-ribulose 5-phosphate from D-glucose 6-phosphate (oxidative stage): step 3/3.</text>
</comment>
<evidence type="ECO:0000256" key="3">
    <source>
        <dbReference type="ARBA" id="ARBA00013011"/>
    </source>
</evidence>
<evidence type="ECO:0000256" key="1">
    <source>
        <dbReference type="ARBA" id="ARBA00004874"/>
    </source>
</evidence>
<dbReference type="Gene3D" id="1.10.1040.10">
    <property type="entry name" value="N-(1-d-carboxylethyl)-l-norvaline Dehydrogenase, domain 2"/>
    <property type="match status" value="1"/>
</dbReference>
<dbReference type="AlphaFoldDB" id="A0A8B9AJZ3"/>
<keyword evidence="6" id="KW-0570">Pentose shunt</keyword>
<dbReference type="GO" id="GO:0006098">
    <property type="term" value="P:pentose-phosphate shunt"/>
    <property type="evidence" value="ECO:0007669"/>
    <property type="project" value="UniProtKB-UniPathway"/>
</dbReference>
<dbReference type="OrthoDB" id="434986at2759"/>
<dbReference type="EC" id="1.1.1.44" evidence="3"/>
<dbReference type="SMART" id="SM01350">
    <property type="entry name" value="6PGD"/>
    <property type="match status" value="1"/>
</dbReference>
<dbReference type="Pfam" id="PF00393">
    <property type="entry name" value="6PGD"/>
    <property type="match status" value="1"/>
</dbReference>
<organism evidence="8 9">
    <name type="scientific">Phoenix dactylifera</name>
    <name type="common">Date palm</name>
    <dbReference type="NCBI Taxonomy" id="42345"/>
    <lineage>
        <taxon>Eukaryota</taxon>
        <taxon>Viridiplantae</taxon>
        <taxon>Streptophyta</taxon>
        <taxon>Embryophyta</taxon>
        <taxon>Tracheophyta</taxon>
        <taxon>Spermatophyta</taxon>
        <taxon>Magnoliopsida</taxon>
        <taxon>Liliopsida</taxon>
        <taxon>Arecaceae</taxon>
        <taxon>Coryphoideae</taxon>
        <taxon>Phoeniceae</taxon>
        <taxon>Phoenix</taxon>
    </lineage>
</organism>
<dbReference type="UniPathway" id="UPA00115">
    <property type="reaction ID" value="UER00410"/>
</dbReference>
<dbReference type="KEGG" id="pda:120112241"/>
<protein>
    <recommendedName>
        <fullName evidence="3">phosphogluconate dehydrogenase (NADP(+)-dependent, decarboxylating)</fullName>
        <ecNumber evidence="3">1.1.1.44</ecNumber>
    </recommendedName>
</protein>
<proteinExistence type="inferred from homology"/>
<dbReference type="GO" id="GO:0019521">
    <property type="term" value="P:D-gluconate metabolic process"/>
    <property type="evidence" value="ECO:0007669"/>
    <property type="project" value="UniProtKB-KW"/>
</dbReference>
<reference evidence="8" key="1">
    <citation type="journal article" date="2019" name="Nat. Commun.">
        <title>Genome-wide association mapping of date palm fruit traits.</title>
        <authorList>
            <person name="Hazzouri K.M."/>
            <person name="Gros-Balthazard M."/>
            <person name="Flowers J.M."/>
            <person name="Copetti D."/>
            <person name="Lemansour A."/>
            <person name="Lebrun M."/>
            <person name="Masmoudi K."/>
            <person name="Ferrand S."/>
            <person name="Dhar M.I."/>
            <person name="Fresquez Z.A."/>
            <person name="Rosas U."/>
            <person name="Zhang J."/>
            <person name="Talag J."/>
            <person name="Lee S."/>
            <person name="Kudrna D."/>
            <person name="Powell R.F."/>
            <person name="Leitch I.J."/>
            <person name="Krueger R.R."/>
            <person name="Wing R.A."/>
            <person name="Amiri K.M.A."/>
            <person name="Purugganan M.D."/>
        </authorList>
    </citation>
    <scope>NUCLEOTIDE SEQUENCE [LARGE SCALE GENOMIC DNA]</scope>
    <source>
        <strain evidence="8">cv. Khalas</strain>
    </source>
</reference>
<accession>A0A8B9AJZ3</accession>
<gene>
    <name evidence="9" type="primary">LOC120112241</name>
</gene>
<keyword evidence="8" id="KW-1185">Reference proteome</keyword>
<evidence type="ECO:0000259" key="7">
    <source>
        <dbReference type="SMART" id="SM01350"/>
    </source>
</evidence>
<keyword evidence="4" id="KW-0560">Oxidoreductase</keyword>
<reference evidence="9" key="2">
    <citation type="submission" date="2025-08" db="UniProtKB">
        <authorList>
            <consortium name="RefSeq"/>
        </authorList>
    </citation>
    <scope>IDENTIFICATION</scope>
    <source>
        <tissue evidence="9">Young leaves</tissue>
    </source>
</reference>
<dbReference type="Proteomes" id="UP000228380">
    <property type="component" value="Chromosome 10"/>
</dbReference>
<name>A0A8B9AJZ3_PHODC</name>
<dbReference type="InterPro" id="IPR006114">
    <property type="entry name" value="6PGDH_C"/>
</dbReference>
<dbReference type="InterPro" id="IPR008927">
    <property type="entry name" value="6-PGluconate_DH-like_C_sf"/>
</dbReference>